<evidence type="ECO:0000313" key="2">
    <source>
        <dbReference type="Proteomes" id="UP001140074"/>
    </source>
</evidence>
<protein>
    <submittedName>
        <fullName evidence="1">Uncharacterized protein</fullName>
    </submittedName>
</protein>
<accession>A0A9W8M3X9</accession>
<sequence length="1115" mass="124410">MRLRPSFQTLPIQIVHQVLEYLEGYPREYFGPTTEKYYERKAALAPLLLVGEHWCTAALASICETCELRFIHKRKAIEVTFPAWPASAPYLQYHKTPLVRRVIVSASLWEDLCDGSFCETISMSQYENLMFPSAKTLLLYLGKATEGALKNSSRRYSSQLPASAICDWKVAGAAGSLLRLVPAARNVRVHICSISDTVPDYLQLYNRLVMELCRGSVSSLNIYSWLGGSTLPLSLGGISGLTSLTQGLNIPCPTFTRLAFLNANTLRTLDIGLTSEEDWFELIYGGKEHPTVYNSLSSLTLETGDIAYGANWEAIEDAEPFPFLSTLKVTGGYPFDDDLLFRGNGETLQNLHVPFSAIARGMLGRFGVFKRSGVTRMNRVCTDAVTAADKEFIAANADTLIEIQVHGILKVSSSLVIMGDTDECHIYLAIYTAPTMSFLQHLEFATLVLDASHIFQVIVALPNLVSLACKISGCGPDIEAVPESERPRDLFAKYYPLSYKFRSLNVTDVVGATAEDIAHLAMLLAVVCPSFRAANVLPALRREFSREVAWSMLNATYQPYADSLRTAARPPTGTGLARSSSGTKILKSPQIQGWRSNCYNWTRRIGWACRFIQVEIADGPKRWTKAAVIDKRQKWEMLVGSKLLKELDVELVMPARHKKQRGETAATATFTVAADILPASTIQNENAPNDAPRPVTDEDYADFQVPEFAADIVIDDSPVKLMADVDATADPCKKFISDIHAHVKRGEYGKASELLLIAAENAAVPISTIWRPFLATLRQQVPANFIGLQIDNVASGMRLEPPYEASMERVFHDLDRKRINHAYAALQTFVMDRGKNLAMSHGYHGILVACLREIELDGVEQYPSSAHVFGLCESVQFLLSADSDVPTKHTLAEAEKHLAMALKLEKGNTYFLAFYAQILIAQGHFPKAMDLLKEQYNAEKSLPCLRMIMSIDPREIIDQTEHILDYLALDPFASRATYFEPFMAMALCKLDDWDEATMRRLIAIVLNRVELGDPDEACGWECLAILLSYLRTSNQALIDELLGPRLVWWKDAYFASDCFYRAKEESDLMVYRAVCAQQLMDLEPGHPVYKLLSGRLSNAHAEFVNTHMRVLDQQR</sequence>
<dbReference type="SUPFAM" id="SSF48452">
    <property type="entry name" value="TPR-like"/>
    <property type="match status" value="1"/>
</dbReference>
<name>A0A9W8M3X9_9FUNG</name>
<dbReference type="AlphaFoldDB" id="A0A9W8M3X9"/>
<organism evidence="1 2">
    <name type="scientific">Coemansia aciculifera</name>
    <dbReference type="NCBI Taxonomy" id="417176"/>
    <lineage>
        <taxon>Eukaryota</taxon>
        <taxon>Fungi</taxon>
        <taxon>Fungi incertae sedis</taxon>
        <taxon>Zoopagomycota</taxon>
        <taxon>Kickxellomycotina</taxon>
        <taxon>Kickxellomycetes</taxon>
        <taxon>Kickxellales</taxon>
        <taxon>Kickxellaceae</taxon>
        <taxon>Coemansia</taxon>
    </lineage>
</organism>
<comment type="caution">
    <text evidence="1">The sequence shown here is derived from an EMBL/GenBank/DDBJ whole genome shotgun (WGS) entry which is preliminary data.</text>
</comment>
<proteinExistence type="predicted"/>
<keyword evidence="2" id="KW-1185">Reference proteome</keyword>
<dbReference type="InterPro" id="IPR011990">
    <property type="entry name" value="TPR-like_helical_dom_sf"/>
</dbReference>
<dbReference type="EMBL" id="JANBUY010000151">
    <property type="protein sequence ID" value="KAJ2862780.1"/>
    <property type="molecule type" value="Genomic_DNA"/>
</dbReference>
<dbReference type="Proteomes" id="UP001140074">
    <property type="component" value="Unassembled WGS sequence"/>
</dbReference>
<evidence type="ECO:0000313" key="1">
    <source>
        <dbReference type="EMBL" id="KAJ2862780.1"/>
    </source>
</evidence>
<reference evidence="1" key="1">
    <citation type="submission" date="2022-07" db="EMBL/GenBank/DDBJ databases">
        <title>Phylogenomic reconstructions and comparative analyses of Kickxellomycotina fungi.</title>
        <authorList>
            <person name="Reynolds N.K."/>
            <person name="Stajich J.E."/>
            <person name="Barry K."/>
            <person name="Grigoriev I.V."/>
            <person name="Crous P."/>
            <person name="Smith M.E."/>
        </authorList>
    </citation>
    <scope>NUCLEOTIDE SEQUENCE</scope>
    <source>
        <strain evidence="1">RSA 476</strain>
    </source>
</reference>
<gene>
    <name evidence="1" type="ORF">GGH94_004046</name>
</gene>